<dbReference type="AlphaFoldDB" id="K9PAR5"/>
<evidence type="ECO:0000256" key="1">
    <source>
        <dbReference type="ARBA" id="ARBA00022737"/>
    </source>
</evidence>
<keyword evidence="3" id="KW-0812">Transmembrane</keyword>
<dbReference type="InterPro" id="IPR051685">
    <property type="entry name" value="Ycf3/AcsC/BcsC/TPR_MFPF"/>
</dbReference>
<dbReference type="STRING" id="292564.Cyagr_3382"/>
<evidence type="ECO:0000313" key="5">
    <source>
        <dbReference type="Proteomes" id="UP000010388"/>
    </source>
</evidence>
<reference evidence="5" key="1">
    <citation type="journal article" date="2013" name="Proc. Natl. Acad. Sci. U.S.A.">
        <title>Improving the coverage of the cyanobacterial phylum using diversity-driven genome sequencing.</title>
        <authorList>
            <person name="Shih P.M."/>
            <person name="Wu D."/>
            <person name="Latifi A."/>
            <person name="Axen S.D."/>
            <person name="Fewer D.P."/>
            <person name="Talla E."/>
            <person name="Calteau A."/>
            <person name="Cai F."/>
            <person name="Tandeau de Marsac N."/>
            <person name="Rippka R."/>
            <person name="Herdman M."/>
            <person name="Sivonen K."/>
            <person name="Coursin T."/>
            <person name="Laurent T."/>
            <person name="Goodwin L."/>
            <person name="Nolan M."/>
            <person name="Davenport K.W."/>
            <person name="Han C.S."/>
            <person name="Rubin E.M."/>
            <person name="Eisen J.A."/>
            <person name="Woyke T."/>
            <person name="Gugger M."/>
            <person name="Kerfeld C.A."/>
        </authorList>
    </citation>
    <scope>NUCLEOTIDE SEQUENCE [LARGE SCALE GENOMIC DNA]</scope>
    <source>
        <strain evidence="5">ATCC 27147 / PCC 6307</strain>
    </source>
</reference>
<name>K9PAR5_CYAGP</name>
<gene>
    <name evidence="4" type="ordered locus">Cyagr_3382</name>
</gene>
<dbReference type="HOGENOM" id="CLU_768874_0_0_3"/>
<keyword evidence="3" id="KW-0472">Membrane</keyword>
<evidence type="ECO:0000256" key="3">
    <source>
        <dbReference type="SAM" id="Phobius"/>
    </source>
</evidence>
<keyword evidence="1" id="KW-0677">Repeat</keyword>
<keyword evidence="3" id="KW-1133">Transmembrane helix</keyword>
<dbReference type="Pfam" id="PF14559">
    <property type="entry name" value="TPR_19"/>
    <property type="match status" value="1"/>
</dbReference>
<protein>
    <submittedName>
        <fullName evidence="4">Uncharacterized protein</fullName>
    </submittedName>
</protein>
<sequence>MNLSPFRSRSRILNLLLTSLLFTPGWQPMEASVLSLGRANTTLSGQEVESIVNESLRQGMLQEEGRVRDSVEEEVARSFGSTMKLIQFLLGVLAILPVLLGVAVFVLRSSIIRQIVDEATRIANAEVSSRISEVLADFQDSLQQKADAALAGFHGDLEQKAESYDADHKSLIEKYDIGLNSLMEKVRGQLQPTINSQLQAEDSSSVLCADSSSSESMPYNSEHKKAWLCSRQGVCAMRDMNYGSAIADFDNAIRLNASEYAFYLMKASALYEMRRHEEALAVAEDALCVNSQAAVIWQMKAILLMRLGRFKEALVACEKATAIDDMDFRSWDMKAWIYNNLDMRVEARKAAEKSKEIENL</sequence>
<evidence type="ECO:0000256" key="2">
    <source>
        <dbReference type="ARBA" id="ARBA00022803"/>
    </source>
</evidence>
<dbReference type="PANTHER" id="PTHR44943:SF4">
    <property type="entry name" value="TPR REPEAT-CONTAINING PROTEIN MJ0798"/>
    <property type="match status" value="1"/>
</dbReference>
<keyword evidence="2" id="KW-0802">TPR repeat</keyword>
<dbReference type="Proteomes" id="UP000010388">
    <property type="component" value="Chromosome"/>
</dbReference>
<dbReference type="SUPFAM" id="SSF48452">
    <property type="entry name" value="TPR-like"/>
    <property type="match status" value="1"/>
</dbReference>
<dbReference type="eggNOG" id="COG0457">
    <property type="taxonomic scope" value="Bacteria"/>
</dbReference>
<dbReference type="Gene3D" id="1.25.40.10">
    <property type="entry name" value="Tetratricopeptide repeat domain"/>
    <property type="match status" value="2"/>
</dbReference>
<dbReference type="EMBL" id="CP003495">
    <property type="protein sequence ID" value="AFY30447.1"/>
    <property type="molecule type" value="Genomic_DNA"/>
</dbReference>
<dbReference type="InterPro" id="IPR019734">
    <property type="entry name" value="TPR_rpt"/>
</dbReference>
<dbReference type="PANTHER" id="PTHR44943">
    <property type="entry name" value="CELLULOSE SYNTHASE OPERON PROTEIN C"/>
    <property type="match status" value="1"/>
</dbReference>
<dbReference type="InterPro" id="IPR011990">
    <property type="entry name" value="TPR-like_helical_dom_sf"/>
</dbReference>
<evidence type="ECO:0000313" key="4">
    <source>
        <dbReference type="EMBL" id="AFY30447.1"/>
    </source>
</evidence>
<accession>K9PAR5</accession>
<dbReference type="KEGG" id="cgc:Cyagr_3382"/>
<dbReference type="SMART" id="SM00028">
    <property type="entry name" value="TPR"/>
    <property type="match status" value="3"/>
</dbReference>
<dbReference type="OrthoDB" id="9780888at2"/>
<feature type="transmembrane region" description="Helical" evidence="3">
    <location>
        <begin position="85"/>
        <end position="107"/>
    </location>
</feature>
<organism evidence="4 5">
    <name type="scientific">Cyanobium gracile (strain ATCC 27147 / PCC 6307)</name>
    <dbReference type="NCBI Taxonomy" id="292564"/>
    <lineage>
        <taxon>Bacteria</taxon>
        <taxon>Bacillati</taxon>
        <taxon>Cyanobacteriota</taxon>
        <taxon>Cyanophyceae</taxon>
        <taxon>Synechococcales</taxon>
        <taxon>Prochlorococcaceae</taxon>
        <taxon>Cyanobium</taxon>
    </lineage>
</organism>
<proteinExistence type="predicted"/>
<dbReference type="RefSeq" id="WP_015110880.1">
    <property type="nucleotide sequence ID" value="NC_019675.1"/>
</dbReference>